<evidence type="ECO:0000259" key="1">
    <source>
        <dbReference type="PROSITE" id="PS50943"/>
    </source>
</evidence>
<dbReference type="InterPro" id="IPR053163">
    <property type="entry name" value="HTH-type_regulator_Rgg"/>
</dbReference>
<accession>A0A1X1IWD8</accession>
<dbReference type="AlphaFoldDB" id="A0A1X1IWD8"/>
<dbReference type="RefSeq" id="WP_084974579.1">
    <property type="nucleotide sequence ID" value="NZ_NCUX01000032.1"/>
</dbReference>
<dbReference type="Proteomes" id="UP000193780">
    <property type="component" value="Unassembled WGS sequence"/>
</dbReference>
<dbReference type="CDD" id="cd00093">
    <property type="entry name" value="HTH_XRE"/>
    <property type="match status" value="1"/>
</dbReference>
<protein>
    <submittedName>
        <fullName evidence="2">MutR family transcriptional regulator</fullName>
    </submittedName>
</protein>
<dbReference type="SUPFAM" id="SSF47413">
    <property type="entry name" value="lambda repressor-like DNA-binding domains"/>
    <property type="match status" value="1"/>
</dbReference>
<sequence length="292" mass="34533">MIEKQELGEFYKELRQARKLKQSDVACGGLTASQLSKFELGQSMLSADKLILAIQGINVTFDEFGHKLNNYQESPHMKFGRMVVDRFAHQDVAGLEKLLEEVEQEQMAHTYRRLNAVVIKNAIHSLDKNYPLEEEDSEFLTSYLYAIESWTWFELYIFCNTIPFLSNQDLIFLSTSLLEKSKEFKELAHNRLYMKSGYLNIISELMERKLFSYIPIFESELESMLRPYDVFEKLLWQFLKKLSVFLQTKGRNQKEIEHFIQSLQILENPQLSALFELRFQQYKELIDELEME</sequence>
<dbReference type="EMBL" id="NCUX01000032">
    <property type="protein sequence ID" value="ORO77496.1"/>
    <property type="molecule type" value="Genomic_DNA"/>
</dbReference>
<dbReference type="SMART" id="SM00530">
    <property type="entry name" value="HTH_XRE"/>
    <property type="match status" value="1"/>
</dbReference>
<gene>
    <name evidence="2" type="ORF">B7708_06495</name>
</gene>
<comment type="caution">
    <text evidence="2">The sequence shown here is derived from an EMBL/GenBank/DDBJ whole genome shotgun (WGS) entry which is preliminary data.</text>
</comment>
<dbReference type="InterPro" id="IPR001387">
    <property type="entry name" value="Cro/C1-type_HTH"/>
</dbReference>
<evidence type="ECO:0000313" key="2">
    <source>
        <dbReference type="EMBL" id="ORO77496.1"/>
    </source>
</evidence>
<reference evidence="2 3" key="1">
    <citation type="journal article" date="2016" name="Eur. J. Clin. Microbiol. Infect. Dis.">
        <title>Whole genome sequencing as a tool for phylogenetic analysis of clinical strains of Mitis group streptococci.</title>
        <authorList>
            <person name="Rasmussen L.H."/>
            <person name="Dargis R."/>
            <person name="Hojholt K."/>
            <person name="Christensen J.J."/>
            <person name="Skovgaard O."/>
            <person name="Justesen U.S."/>
            <person name="Rosenvinge F.S."/>
            <person name="Moser C."/>
            <person name="Lukjancenko O."/>
            <person name="Rasmussen S."/>
            <person name="Nielsen X.C."/>
        </authorList>
    </citation>
    <scope>NUCLEOTIDE SEQUENCE [LARGE SCALE GENOMIC DNA]</scope>
    <source>
        <strain evidence="2 3">RH_9883_08</strain>
    </source>
</reference>
<dbReference type="InterPro" id="IPR010057">
    <property type="entry name" value="Transcription_activator_Rgg_C"/>
</dbReference>
<feature type="domain" description="HTH cro/C1-type" evidence="1">
    <location>
        <begin position="12"/>
        <end position="64"/>
    </location>
</feature>
<dbReference type="GO" id="GO:0003677">
    <property type="term" value="F:DNA binding"/>
    <property type="evidence" value="ECO:0007669"/>
    <property type="project" value="InterPro"/>
</dbReference>
<dbReference type="InterPro" id="IPR010982">
    <property type="entry name" value="Lambda_DNA-bd_dom_sf"/>
</dbReference>
<proteinExistence type="predicted"/>
<dbReference type="NCBIfam" id="TIGR01716">
    <property type="entry name" value="RGG_Cterm"/>
    <property type="match status" value="1"/>
</dbReference>
<dbReference type="Pfam" id="PF21259">
    <property type="entry name" value="Rgg_C"/>
    <property type="match status" value="1"/>
</dbReference>
<dbReference type="Gene3D" id="1.10.260.40">
    <property type="entry name" value="lambda repressor-like DNA-binding domains"/>
    <property type="match status" value="1"/>
</dbReference>
<dbReference type="Pfam" id="PF01381">
    <property type="entry name" value="HTH_3"/>
    <property type="match status" value="1"/>
</dbReference>
<evidence type="ECO:0000313" key="3">
    <source>
        <dbReference type="Proteomes" id="UP000193780"/>
    </source>
</evidence>
<dbReference type="PANTHER" id="PTHR37038">
    <property type="entry name" value="TRANSCRIPTIONAL REGULATOR-RELATED"/>
    <property type="match status" value="1"/>
</dbReference>
<dbReference type="PANTHER" id="PTHR37038:SF12">
    <property type="entry name" value="TRANSCRIPTIONAL REGULATOR"/>
    <property type="match status" value="1"/>
</dbReference>
<name>A0A1X1IWD8_STROR</name>
<organism evidence="2 3">
    <name type="scientific">Streptococcus oralis subsp. dentisani</name>
    <dbReference type="NCBI Taxonomy" id="1458253"/>
    <lineage>
        <taxon>Bacteria</taxon>
        <taxon>Bacillati</taxon>
        <taxon>Bacillota</taxon>
        <taxon>Bacilli</taxon>
        <taxon>Lactobacillales</taxon>
        <taxon>Streptococcaceae</taxon>
        <taxon>Streptococcus</taxon>
    </lineage>
</organism>
<dbReference type="PROSITE" id="PS50943">
    <property type="entry name" value="HTH_CROC1"/>
    <property type="match status" value="1"/>
</dbReference>